<keyword evidence="4 5" id="KW-0472">Membrane</keyword>
<dbReference type="AlphaFoldDB" id="A0A7S7LY20"/>
<feature type="transmembrane region" description="Helical" evidence="5">
    <location>
        <begin position="34"/>
        <end position="52"/>
    </location>
</feature>
<evidence type="ECO:0000313" key="7">
    <source>
        <dbReference type="EMBL" id="QOY52968.1"/>
    </source>
</evidence>
<dbReference type="Pfam" id="PF04138">
    <property type="entry name" value="GtrA_DPMS_TM"/>
    <property type="match status" value="1"/>
</dbReference>
<evidence type="ECO:0000256" key="5">
    <source>
        <dbReference type="SAM" id="Phobius"/>
    </source>
</evidence>
<feature type="transmembrane region" description="Helical" evidence="5">
    <location>
        <begin position="7"/>
        <end position="28"/>
    </location>
</feature>
<reference evidence="7 8" key="1">
    <citation type="submission" date="2020-05" db="EMBL/GenBank/DDBJ databases">
        <title>Sulfurimonas marisnigri, sp. nov., and Sulfurimonas baltica, sp. nov., manganese oxide reducing chemolithoautotrophs of the class Epsilonproteobacteria isolated from the pelagic redoxclines of the Black and Baltic Seas and emended description of the genus Sulfurimonas.</title>
        <authorList>
            <person name="Henkel J.V."/>
            <person name="Laudan C."/>
            <person name="Werner J."/>
            <person name="Neu T."/>
            <person name="Plewe S."/>
            <person name="Sproer C."/>
            <person name="Bunk B."/>
            <person name="Schulz-Vogt H.N."/>
        </authorList>
    </citation>
    <scope>NUCLEOTIDE SEQUENCE [LARGE SCALE GENOMIC DNA]</scope>
    <source>
        <strain evidence="7 8">GD2</strain>
    </source>
</reference>
<proteinExistence type="predicted"/>
<keyword evidence="3 5" id="KW-1133">Transmembrane helix</keyword>
<evidence type="ECO:0000256" key="2">
    <source>
        <dbReference type="ARBA" id="ARBA00022692"/>
    </source>
</evidence>
<dbReference type="RefSeq" id="WP_194371543.1">
    <property type="nucleotide sequence ID" value="NZ_CP054492.1"/>
</dbReference>
<dbReference type="EMBL" id="CP054492">
    <property type="protein sequence ID" value="QOY52968.1"/>
    <property type="molecule type" value="Genomic_DNA"/>
</dbReference>
<dbReference type="GO" id="GO:0000271">
    <property type="term" value="P:polysaccharide biosynthetic process"/>
    <property type="evidence" value="ECO:0007669"/>
    <property type="project" value="InterPro"/>
</dbReference>
<dbReference type="GO" id="GO:0016020">
    <property type="term" value="C:membrane"/>
    <property type="evidence" value="ECO:0007669"/>
    <property type="project" value="UniProtKB-SubCell"/>
</dbReference>
<keyword evidence="2 5" id="KW-0812">Transmembrane</keyword>
<name>A0A7S7LY20_9BACT</name>
<dbReference type="InterPro" id="IPR007267">
    <property type="entry name" value="GtrA_DPMS_TM"/>
</dbReference>
<evidence type="ECO:0000259" key="6">
    <source>
        <dbReference type="Pfam" id="PF04138"/>
    </source>
</evidence>
<evidence type="ECO:0000256" key="3">
    <source>
        <dbReference type="ARBA" id="ARBA00022989"/>
    </source>
</evidence>
<dbReference type="NCBIfam" id="NF037976">
    <property type="entry name" value="gtrA_1"/>
    <property type="match status" value="1"/>
</dbReference>
<organism evidence="7 8">
    <name type="scientific">Candidatus Sulfurimonas baltica</name>
    <dbReference type="NCBI Taxonomy" id="2740404"/>
    <lineage>
        <taxon>Bacteria</taxon>
        <taxon>Pseudomonadati</taxon>
        <taxon>Campylobacterota</taxon>
        <taxon>Epsilonproteobacteria</taxon>
        <taxon>Campylobacterales</taxon>
        <taxon>Sulfurimonadaceae</taxon>
        <taxon>Sulfurimonas</taxon>
    </lineage>
</organism>
<feature type="transmembrane region" description="Helical" evidence="5">
    <location>
        <begin position="101"/>
        <end position="121"/>
    </location>
</feature>
<keyword evidence="8" id="KW-1185">Reference proteome</keyword>
<feature type="domain" description="GtrA/DPMS transmembrane" evidence="6">
    <location>
        <begin position="5"/>
        <end position="127"/>
    </location>
</feature>
<evidence type="ECO:0000313" key="8">
    <source>
        <dbReference type="Proteomes" id="UP000593994"/>
    </source>
</evidence>
<feature type="transmembrane region" description="Helical" evidence="5">
    <location>
        <begin position="72"/>
        <end position="89"/>
    </location>
</feature>
<protein>
    <submittedName>
        <fullName evidence="7">GtrA family protein</fullName>
    </submittedName>
</protein>
<sequence>MMIIRYALFAIISTVVNILFQYFSFIIYDGFLSLYTAMFVGTLAGLVLKYILDKKYIFFHTPKSKKDDGKKFLLYSLMGVLTTFIFWGFEIGFDYMYEDENAKYIGAVVGLSIGYVVKYFLDKKFVFKG</sequence>
<evidence type="ECO:0000256" key="4">
    <source>
        <dbReference type="ARBA" id="ARBA00023136"/>
    </source>
</evidence>
<gene>
    <name evidence="7" type="ORF">HUE88_04600</name>
</gene>
<evidence type="ECO:0000256" key="1">
    <source>
        <dbReference type="ARBA" id="ARBA00004141"/>
    </source>
</evidence>
<accession>A0A7S7LY20</accession>
<dbReference type="KEGG" id="sbal:HUE88_04600"/>
<comment type="subcellular location">
    <subcellularLocation>
        <location evidence="1">Membrane</location>
        <topology evidence="1">Multi-pass membrane protein</topology>
    </subcellularLocation>
</comment>
<dbReference type="Proteomes" id="UP000593994">
    <property type="component" value="Chromosome"/>
</dbReference>